<evidence type="ECO:0000313" key="3">
    <source>
        <dbReference type="EMBL" id="SFU16849.1"/>
    </source>
</evidence>
<dbReference type="Proteomes" id="UP000198760">
    <property type="component" value="Unassembled WGS sequence"/>
</dbReference>
<dbReference type="Proteomes" id="UP000199173">
    <property type="component" value="Unassembled WGS sequence"/>
</dbReference>
<keyword evidence="1" id="KW-0812">Transmembrane</keyword>
<keyword evidence="4" id="KW-1185">Reference proteome</keyword>
<evidence type="ECO:0000313" key="4">
    <source>
        <dbReference type="Proteomes" id="UP000198760"/>
    </source>
</evidence>
<dbReference type="EMBL" id="FPAV01000019">
    <property type="protein sequence ID" value="SFU16849.1"/>
    <property type="molecule type" value="Genomic_DNA"/>
</dbReference>
<comment type="caution">
    <text evidence="2">The sequence shown here is derived from an EMBL/GenBank/DDBJ whole genome shotgun (WGS) entry which is preliminary data.</text>
</comment>
<evidence type="ECO:0000313" key="5">
    <source>
        <dbReference type="Proteomes" id="UP000199173"/>
    </source>
</evidence>
<reference evidence="4 5" key="1">
    <citation type="submission" date="2016-10" db="EMBL/GenBank/DDBJ databases">
        <authorList>
            <person name="Varghese N."/>
            <person name="Submissions S."/>
        </authorList>
    </citation>
    <scope>NUCLEOTIDE SEQUENCE [LARGE SCALE GENOMIC DNA]</scope>
    <source>
        <strain evidence="3 4">NFIX06</strain>
        <strain evidence="2 5">NFIX08</strain>
    </source>
</reference>
<dbReference type="RefSeq" id="WP_143091385.1">
    <property type="nucleotide sequence ID" value="NZ_FONC01000014.1"/>
</dbReference>
<feature type="transmembrane region" description="Helical" evidence="1">
    <location>
        <begin position="98"/>
        <end position="119"/>
    </location>
</feature>
<evidence type="ECO:0000313" key="2">
    <source>
        <dbReference type="EMBL" id="SFR26323.1"/>
    </source>
</evidence>
<protein>
    <submittedName>
        <fullName evidence="2">Uncharacterized protein</fullName>
    </submittedName>
</protein>
<feature type="transmembrane region" description="Helical" evidence="1">
    <location>
        <begin position="68"/>
        <end position="92"/>
    </location>
</feature>
<keyword evidence="1" id="KW-0472">Membrane</keyword>
<organism evidence="2 5">
    <name type="scientific">Kosakonia radicincitans</name>
    <dbReference type="NCBI Taxonomy" id="283686"/>
    <lineage>
        <taxon>Bacteria</taxon>
        <taxon>Pseudomonadati</taxon>
        <taxon>Pseudomonadota</taxon>
        <taxon>Gammaproteobacteria</taxon>
        <taxon>Enterobacterales</taxon>
        <taxon>Enterobacteriaceae</taxon>
        <taxon>Kosakonia</taxon>
    </lineage>
</organism>
<accession>A0AAX2EZ96</accession>
<keyword evidence="1" id="KW-1133">Transmembrane helix</keyword>
<gene>
    <name evidence="3" type="ORF">SAMN03159428_04947</name>
    <name evidence="2" type="ORF">SAMN03159514_04934</name>
</gene>
<proteinExistence type="predicted"/>
<dbReference type="AlphaFoldDB" id="A0AAX2EZ96"/>
<sequence>MNPDERTRYPWAASGTFSSVTRDHRLSCRTGLLSINRPFQGSVQKEMILTTFMTDPQADALSRSLDSACLITCLNIAAATSSLSALLLLTAVENLSTAGFVVKVTMALLFPVSTVYGIFHLLKYLRLLREGPVSGENR</sequence>
<evidence type="ECO:0000256" key="1">
    <source>
        <dbReference type="SAM" id="Phobius"/>
    </source>
</evidence>
<dbReference type="EMBL" id="FOYJ01000016">
    <property type="protein sequence ID" value="SFR26323.1"/>
    <property type="molecule type" value="Genomic_DNA"/>
</dbReference>
<name>A0AAX2EZ96_9ENTR</name>